<comment type="caution">
    <text evidence="4">The sequence shown here is derived from an EMBL/GenBank/DDBJ whole genome shotgun (WGS) entry which is preliminary data.</text>
</comment>
<dbReference type="InterPro" id="IPR036291">
    <property type="entry name" value="NAD(P)-bd_dom_sf"/>
</dbReference>
<protein>
    <submittedName>
        <fullName evidence="4">Hydroxyacid dehydrogenase</fullName>
    </submittedName>
</protein>
<dbReference type="Pfam" id="PF02826">
    <property type="entry name" value="2-Hacid_dh_C"/>
    <property type="match status" value="1"/>
</dbReference>
<dbReference type="InterPro" id="IPR006140">
    <property type="entry name" value="D-isomer_DH_NAD-bd"/>
</dbReference>
<evidence type="ECO:0000313" key="5">
    <source>
        <dbReference type="Proteomes" id="UP001243717"/>
    </source>
</evidence>
<dbReference type="CDD" id="cd12167">
    <property type="entry name" value="2-Hacid_dh_8"/>
    <property type="match status" value="1"/>
</dbReference>
<feature type="domain" description="D-isomer specific 2-hydroxyacid dehydrogenase NAD-binding" evidence="3">
    <location>
        <begin position="144"/>
        <end position="292"/>
    </location>
</feature>
<dbReference type="PANTHER" id="PTHR10996">
    <property type="entry name" value="2-HYDROXYACID DEHYDROGENASE-RELATED"/>
    <property type="match status" value="1"/>
</dbReference>
<proteinExistence type="predicted"/>
<accession>A0ABU1AGA7</accession>
<sequence length="332" mass="36590">MQKPTAIFLLGQDAQPLIYSKEVIQEIQLLTDCDGRVHNAQEILAKPEKYSNVQIIFSGWGAPRMDEALLGALPQLKAYFFGAGTVRYVTSDAFWKREILITSAYQANAIPVAEFTVAGIVFSLKRVLAFNYGLKGEGTMPTKLSGVYKGSRVGIISLGAIGRRVCQILSHYDLDLIAYDPYAPSELFAELSVERVADLETLFGSCDVVSLHAPSLPETEALITRKLLMSMPEGATFINTARGAIVDEFALIEVLTERKDLSAMIDVIVDENRYEESPLLKMPNVLLTPHIAGSGGRECHRLGDMVFEELRRYLASEPALTPITEAESLRMA</sequence>
<evidence type="ECO:0000313" key="4">
    <source>
        <dbReference type="EMBL" id="MDQ8193865.1"/>
    </source>
</evidence>
<evidence type="ECO:0000256" key="1">
    <source>
        <dbReference type="ARBA" id="ARBA00023002"/>
    </source>
</evidence>
<evidence type="ECO:0000256" key="2">
    <source>
        <dbReference type="ARBA" id="ARBA00023027"/>
    </source>
</evidence>
<dbReference type="EMBL" id="JARXIC010000006">
    <property type="protein sequence ID" value="MDQ8193865.1"/>
    <property type="molecule type" value="Genomic_DNA"/>
</dbReference>
<dbReference type="SUPFAM" id="SSF51735">
    <property type="entry name" value="NAD(P)-binding Rossmann-fold domains"/>
    <property type="match status" value="1"/>
</dbReference>
<evidence type="ECO:0000259" key="3">
    <source>
        <dbReference type="Pfam" id="PF02826"/>
    </source>
</evidence>
<dbReference type="PANTHER" id="PTHR10996:SF178">
    <property type="entry name" value="2-HYDROXYACID DEHYDROGENASE YGL185C-RELATED"/>
    <property type="match status" value="1"/>
</dbReference>
<dbReference type="InterPro" id="IPR050223">
    <property type="entry name" value="D-isomer_2-hydroxyacid_DH"/>
</dbReference>
<keyword evidence="1" id="KW-0560">Oxidoreductase</keyword>
<dbReference type="RefSeq" id="WP_308984352.1">
    <property type="nucleotide sequence ID" value="NZ_JARXIC010000006.1"/>
</dbReference>
<organism evidence="4 5">
    <name type="scientific">Thalassobacterium sedimentorum</name>
    <dbReference type="NCBI Taxonomy" id="3041258"/>
    <lineage>
        <taxon>Bacteria</taxon>
        <taxon>Pseudomonadati</taxon>
        <taxon>Verrucomicrobiota</taxon>
        <taxon>Opitutia</taxon>
        <taxon>Puniceicoccales</taxon>
        <taxon>Coraliomargaritaceae</taxon>
        <taxon>Thalassobacterium</taxon>
    </lineage>
</organism>
<gene>
    <name evidence="4" type="ORF">QEH59_05485</name>
</gene>
<dbReference type="Gene3D" id="3.40.50.720">
    <property type="entry name" value="NAD(P)-binding Rossmann-like Domain"/>
    <property type="match status" value="2"/>
</dbReference>
<keyword evidence="5" id="KW-1185">Reference proteome</keyword>
<dbReference type="SUPFAM" id="SSF52283">
    <property type="entry name" value="Formate/glycerate dehydrogenase catalytic domain-like"/>
    <property type="match status" value="1"/>
</dbReference>
<keyword evidence="2" id="KW-0520">NAD</keyword>
<dbReference type="Proteomes" id="UP001243717">
    <property type="component" value="Unassembled WGS sequence"/>
</dbReference>
<reference evidence="4 5" key="1">
    <citation type="submission" date="2023-04" db="EMBL/GenBank/DDBJ databases">
        <title>A novel bacteria isolated from coastal sediment.</title>
        <authorList>
            <person name="Liu X.-J."/>
            <person name="Du Z.-J."/>
        </authorList>
    </citation>
    <scope>NUCLEOTIDE SEQUENCE [LARGE SCALE GENOMIC DNA]</scope>
    <source>
        <strain evidence="4 5">SDUM461004</strain>
    </source>
</reference>
<name>A0ABU1AGA7_9BACT</name>